<evidence type="ECO:0000313" key="10">
    <source>
        <dbReference type="Proteomes" id="UP000322899"/>
    </source>
</evidence>
<dbReference type="EMBL" id="VLTM01000008">
    <property type="protein sequence ID" value="KAA0166574.1"/>
    <property type="molecule type" value="Genomic_DNA"/>
</dbReference>
<reference evidence="10 11" key="1">
    <citation type="submission" date="2019-07" db="EMBL/GenBank/DDBJ databases">
        <title>Genomes of Cafeteria roenbergensis.</title>
        <authorList>
            <person name="Fischer M.G."/>
            <person name="Hackl T."/>
            <person name="Roman M."/>
        </authorList>
    </citation>
    <scope>NUCLEOTIDE SEQUENCE [LARGE SCALE GENOMIC DNA]</scope>
    <source>
        <strain evidence="6 11">BVI</strain>
        <strain evidence="7 13">Cflag</strain>
        <strain evidence="9 10">E4-10P</strain>
        <strain evidence="8 12">RCC970-E3</strain>
    </source>
</reference>
<dbReference type="EMBL" id="VLTL01000014">
    <property type="protein sequence ID" value="KAA0170296.1"/>
    <property type="molecule type" value="Genomic_DNA"/>
</dbReference>
<dbReference type="Pfam" id="PF01282">
    <property type="entry name" value="Ribosomal_S24e"/>
    <property type="match status" value="1"/>
</dbReference>
<dbReference type="PANTHER" id="PTHR10496">
    <property type="entry name" value="40S RIBOSOMAL PROTEIN S24"/>
    <property type="match status" value="1"/>
</dbReference>
<evidence type="ECO:0000256" key="2">
    <source>
        <dbReference type="ARBA" id="ARBA00022980"/>
    </source>
</evidence>
<dbReference type="Gene3D" id="3.30.70.3370">
    <property type="match status" value="1"/>
</dbReference>
<protein>
    <recommendedName>
        <fullName evidence="5">40S ribosomal protein S24</fullName>
    </recommendedName>
</protein>
<dbReference type="Proteomes" id="UP000324907">
    <property type="component" value="Unassembled WGS sequence"/>
</dbReference>
<gene>
    <name evidence="9" type="ORF">FNF27_02141</name>
    <name evidence="8" type="ORF">FNF28_01524</name>
    <name evidence="6" type="ORF">FNF29_01757</name>
    <name evidence="7" type="ORF">FNF31_01352</name>
</gene>
<dbReference type="EMBL" id="VLTN01000007">
    <property type="protein sequence ID" value="KAA0155382.1"/>
    <property type="molecule type" value="Genomic_DNA"/>
</dbReference>
<name>A0A5A8CQK5_CAFRO</name>
<evidence type="ECO:0000256" key="5">
    <source>
        <dbReference type="RuleBase" id="RU004383"/>
    </source>
</evidence>
<dbReference type="GO" id="GO:0005840">
    <property type="term" value="C:ribosome"/>
    <property type="evidence" value="ECO:0007669"/>
    <property type="project" value="UniProtKB-KW"/>
</dbReference>
<evidence type="ECO:0000256" key="1">
    <source>
        <dbReference type="ARBA" id="ARBA00009680"/>
    </source>
</evidence>
<proteinExistence type="inferred from homology"/>
<dbReference type="GO" id="GO:0003735">
    <property type="term" value="F:structural constituent of ribosome"/>
    <property type="evidence" value="ECO:0007669"/>
    <property type="project" value="InterPro"/>
</dbReference>
<dbReference type="OrthoDB" id="10251131at2759"/>
<dbReference type="Proteomes" id="UP000323011">
    <property type="component" value="Unassembled WGS sequence"/>
</dbReference>
<organism evidence="6 11">
    <name type="scientific">Cafeteria roenbergensis</name>
    <name type="common">Marine flagellate</name>
    <dbReference type="NCBI Taxonomy" id="33653"/>
    <lineage>
        <taxon>Eukaryota</taxon>
        <taxon>Sar</taxon>
        <taxon>Stramenopiles</taxon>
        <taxon>Bigyra</taxon>
        <taxon>Opalozoa</taxon>
        <taxon>Bicosoecida</taxon>
        <taxon>Cafeteriaceae</taxon>
        <taxon>Cafeteria</taxon>
    </lineage>
</organism>
<dbReference type="EMBL" id="VLTO01000008">
    <property type="protein sequence ID" value="KAA0176445.1"/>
    <property type="molecule type" value="Genomic_DNA"/>
</dbReference>
<keyword evidence="11" id="KW-1185">Reference proteome</keyword>
<comment type="similarity">
    <text evidence="1 4">Belongs to the eukaryotic ribosomal protein eS24 family.</text>
</comment>
<dbReference type="PROSITE" id="PS00529">
    <property type="entry name" value="RIBOSOMAL_S24E"/>
    <property type="match status" value="1"/>
</dbReference>
<keyword evidence="2 4" id="KW-0689">Ribosomal protein</keyword>
<evidence type="ECO:0000256" key="4">
    <source>
        <dbReference type="RuleBase" id="RU004381"/>
    </source>
</evidence>
<comment type="caution">
    <text evidence="6">The sequence shown here is derived from an EMBL/GenBank/DDBJ whole genome shotgun (WGS) entry which is preliminary data.</text>
</comment>
<evidence type="ECO:0000256" key="3">
    <source>
        <dbReference type="ARBA" id="ARBA00023274"/>
    </source>
</evidence>
<dbReference type="OMA" id="IRVKKYM"/>
<dbReference type="AlphaFoldDB" id="A0A5A8CQK5"/>
<evidence type="ECO:0000313" key="11">
    <source>
        <dbReference type="Proteomes" id="UP000323011"/>
    </source>
</evidence>
<dbReference type="GO" id="GO:1990904">
    <property type="term" value="C:ribonucleoprotein complex"/>
    <property type="evidence" value="ECO:0007669"/>
    <property type="project" value="UniProtKB-KW"/>
</dbReference>
<dbReference type="HAMAP" id="MF_00545">
    <property type="entry name" value="Ribosomal_eS24"/>
    <property type="match status" value="1"/>
</dbReference>
<evidence type="ECO:0000313" key="7">
    <source>
        <dbReference type="EMBL" id="KAA0166574.1"/>
    </source>
</evidence>
<evidence type="ECO:0000313" key="8">
    <source>
        <dbReference type="EMBL" id="KAA0170296.1"/>
    </source>
</evidence>
<evidence type="ECO:0000313" key="9">
    <source>
        <dbReference type="EMBL" id="KAA0176445.1"/>
    </source>
</evidence>
<dbReference type="InterPro" id="IPR001976">
    <property type="entry name" value="Ribosomal_eS24"/>
</dbReference>
<dbReference type="InterPro" id="IPR053709">
    <property type="entry name" value="eRP_eS24_sf"/>
</dbReference>
<dbReference type="InterPro" id="IPR018098">
    <property type="entry name" value="Ribosomal_eS24_CS"/>
</dbReference>
<dbReference type="InterPro" id="IPR012678">
    <property type="entry name" value="Ribosomal_uL23/eL15/eS24_sf"/>
</dbReference>
<dbReference type="Proteomes" id="UP000322899">
    <property type="component" value="Unassembled WGS sequence"/>
</dbReference>
<accession>A0A5A8CQK5</accession>
<evidence type="ECO:0000313" key="13">
    <source>
        <dbReference type="Proteomes" id="UP000325113"/>
    </source>
</evidence>
<evidence type="ECO:0000313" key="6">
    <source>
        <dbReference type="EMBL" id="KAA0155382.1"/>
    </source>
</evidence>
<dbReference type="GO" id="GO:0006412">
    <property type="term" value="P:translation"/>
    <property type="evidence" value="ECO:0007669"/>
    <property type="project" value="InterPro"/>
</dbReference>
<evidence type="ECO:0000313" key="12">
    <source>
        <dbReference type="Proteomes" id="UP000324907"/>
    </source>
</evidence>
<dbReference type="SUPFAM" id="SSF54189">
    <property type="entry name" value="Ribosomal proteins S24e, L23 and L15e"/>
    <property type="match status" value="1"/>
</dbReference>
<sequence>MADAVTVRTRNLIKNPLLKRRQFVVDVVHPGKAPVSKEDLTKQICSMFSGVDAKCVVLFHFKVAFGGGRSTGFGLIYDNLDALKKYEPRWRQIRYGFADARSRSRKAYKELKKKIRTTWGTGRRARLRKERRAAE</sequence>
<keyword evidence="3 4" id="KW-0687">Ribonucleoprotein</keyword>
<dbReference type="Proteomes" id="UP000325113">
    <property type="component" value="Unassembled WGS sequence"/>
</dbReference>